<reference evidence="4" key="1">
    <citation type="submission" date="2020-04" db="EMBL/GenBank/DDBJ databases">
        <title>Genome Assembly and Annotation of Botryosphaeria dothidea sdau 11-99, a Latent Pathogen of Apple Fruit Ring Rot in China.</title>
        <authorList>
            <person name="Yu C."/>
            <person name="Diao Y."/>
            <person name="Lu Q."/>
            <person name="Zhao J."/>
            <person name="Cui S."/>
            <person name="Peng C."/>
            <person name="He B."/>
            <person name="Liu H."/>
        </authorList>
    </citation>
    <scope>NUCLEOTIDE SEQUENCE [LARGE SCALE GENOMIC DNA]</scope>
    <source>
        <strain evidence="4">Sdau11-99</strain>
    </source>
</reference>
<dbReference type="Pfam" id="PF00172">
    <property type="entry name" value="Zn_clus"/>
    <property type="match status" value="1"/>
</dbReference>
<gene>
    <name evidence="4" type="ORF">GTA08_BOTSDO03366</name>
</gene>
<evidence type="ECO:0000256" key="1">
    <source>
        <dbReference type="ARBA" id="ARBA00023242"/>
    </source>
</evidence>
<dbReference type="EMBL" id="WWBZ02000016">
    <property type="protein sequence ID" value="KAF4309641.1"/>
    <property type="molecule type" value="Genomic_DNA"/>
</dbReference>
<protein>
    <submittedName>
        <fullName evidence="4">C6 transcription factor</fullName>
    </submittedName>
</protein>
<dbReference type="CDD" id="cd00067">
    <property type="entry name" value="GAL4"/>
    <property type="match status" value="1"/>
</dbReference>
<organism evidence="4 5">
    <name type="scientific">Botryosphaeria dothidea</name>
    <dbReference type="NCBI Taxonomy" id="55169"/>
    <lineage>
        <taxon>Eukaryota</taxon>
        <taxon>Fungi</taxon>
        <taxon>Dikarya</taxon>
        <taxon>Ascomycota</taxon>
        <taxon>Pezizomycotina</taxon>
        <taxon>Dothideomycetes</taxon>
        <taxon>Dothideomycetes incertae sedis</taxon>
        <taxon>Botryosphaeriales</taxon>
        <taxon>Botryosphaeriaceae</taxon>
        <taxon>Botryosphaeria</taxon>
    </lineage>
</organism>
<feature type="region of interest" description="Disordered" evidence="2">
    <location>
        <begin position="1"/>
        <end position="33"/>
    </location>
</feature>
<dbReference type="PANTHER" id="PTHR31644">
    <property type="entry name" value="TRANSCRIPTIONAL ACTIVATOR ARO80-RELATED"/>
    <property type="match status" value="1"/>
</dbReference>
<dbReference type="InterPro" id="IPR052780">
    <property type="entry name" value="AAA_Catabolism_Regulators"/>
</dbReference>
<keyword evidence="1" id="KW-0539">Nucleus</keyword>
<feature type="domain" description="Zn(2)-C6 fungal-type" evidence="3">
    <location>
        <begin position="36"/>
        <end position="71"/>
    </location>
</feature>
<dbReference type="AlphaFoldDB" id="A0A8H4N8E7"/>
<dbReference type="Gene3D" id="4.10.240.10">
    <property type="entry name" value="Zn(2)-C6 fungal-type DNA-binding domain"/>
    <property type="match status" value="1"/>
</dbReference>
<feature type="compositionally biased region" description="Low complexity" evidence="2">
    <location>
        <begin position="690"/>
        <end position="705"/>
    </location>
</feature>
<feature type="region of interest" description="Disordered" evidence="2">
    <location>
        <begin position="684"/>
        <end position="705"/>
    </location>
</feature>
<dbReference type="GO" id="GO:0000981">
    <property type="term" value="F:DNA-binding transcription factor activity, RNA polymerase II-specific"/>
    <property type="evidence" value="ECO:0007669"/>
    <property type="project" value="InterPro"/>
</dbReference>
<dbReference type="SUPFAM" id="SSF57701">
    <property type="entry name" value="Zn2/Cys6 DNA-binding domain"/>
    <property type="match status" value="1"/>
</dbReference>
<dbReference type="Proteomes" id="UP000572817">
    <property type="component" value="Unassembled WGS sequence"/>
</dbReference>
<evidence type="ECO:0000256" key="2">
    <source>
        <dbReference type="SAM" id="MobiDB-lite"/>
    </source>
</evidence>
<evidence type="ECO:0000313" key="5">
    <source>
        <dbReference type="Proteomes" id="UP000572817"/>
    </source>
</evidence>
<dbReference type="PROSITE" id="PS50048">
    <property type="entry name" value="ZN2_CY6_FUNGAL_2"/>
    <property type="match status" value="1"/>
</dbReference>
<evidence type="ECO:0000313" key="4">
    <source>
        <dbReference type="EMBL" id="KAF4309641.1"/>
    </source>
</evidence>
<proteinExistence type="predicted"/>
<dbReference type="GO" id="GO:0008270">
    <property type="term" value="F:zinc ion binding"/>
    <property type="evidence" value="ECO:0007669"/>
    <property type="project" value="InterPro"/>
</dbReference>
<sequence>MAMRSTTTPPPTAGRQSPGNPQQQRSSTRPRRNYQACIACKEQKIRCQLGSPDDPQPPCARCRRSRLDCVFGPPRGAVRGTKRKRARGIDDDPSTESHLGPRGDPAPSDVPSVGVHAPTASADASNGSPAVSDASRGDGNRPVPVHFGHAAASSATLSNRDQPSLLDASAIENELRSRDLSDWSGFQLCREGWISPIEAEFLLQCYFQWMQPLFPVLDESSQDPSRRAALIARDHSLCLAILTVASRYVWFEGTSSSSRTHEIHSLLFKQAQQGIHQSLWGVEHDAARESRILSNIESILLFVEWVYAPLPLKAQGGTDIHQRPRPLDVMPNHGMVSGSFSMYGVDPGDPATGQNSIIDQETQKAYVLTRRMNATSWRLLGHAVNLADEIGLVEGLSKSRETQNRTPSTIRRRARIRDLLVPLTWEVSFRLGRNSFLKLPKPSSTTVEEYAGDSVFSPLLSSRAELYRLARLIGNTLYPSVSATKDIIASNRHPDMVSSLAEIMHDWWNKFQQQPGPIALRRSIEIQYHNVWTYLHAVMFQAIIERLRGFSAREPGIQHFERTYRPQGLSITEILRSERSRSDIHSAEEIAKASVRALELSLELEQDGYLRFVPFSTMTWILTSATLLLKGSGLRASVDPSTADLLNRTSRSLHRAVVDDVHVMAHYTSSLALLIRKLQAGAATSRTGRPQNNADQGAAAAPQAGPPAVINLPPIGAESTSINHDTAPGQGAFVGAGGLFEPIFADDLAEDWANWLSVGLDDGSFGFDLYSGCGFGEVFAPDTN</sequence>
<dbReference type="PANTHER" id="PTHR31644:SF2">
    <property type="entry name" value="TRANSCRIPTIONAL ACTIVATOR ARO80-RELATED"/>
    <property type="match status" value="1"/>
</dbReference>
<feature type="region of interest" description="Disordered" evidence="2">
    <location>
        <begin position="70"/>
        <end position="146"/>
    </location>
</feature>
<accession>A0A8H4N8E7</accession>
<evidence type="ECO:0000259" key="3">
    <source>
        <dbReference type="PROSITE" id="PS50048"/>
    </source>
</evidence>
<dbReference type="OrthoDB" id="3931833at2759"/>
<dbReference type="GO" id="GO:0005634">
    <property type="term" value="C:nucleus"/>
    <property type="evidence" value="ECO:0007669"/>
    <property type="project" value="TreeGrafter"/>
</dbReference>
<comment type="caution">
    <text evidence="4">The sequence shown here is derived from an EMBL/GenBank/DDBJ whole genome shotgun (WGS) entry which is preliminary data.</text>
</comment>
<dbReference type="PROSITE" id="PS00463">
    <property type="entry name" value="ZN2_CY6_FUNGAL_1"/>
    <property type="match status" value="1"/>
</dbReference>
<dbReference type="InterPro" id="IPR001138">
    <property type="entry name" value="Zn2Cys6_DnaBD"/>
</dbReference>
<dbReference type="SMART" id="SM00066">
    <property type="entry name" value="GAL4"/>
    <property type="match status" value="1"/>
</dbReference>
<keyword evidence="5" id="KW-1185">Reference proteome</keyword>
<dbReference type="CDD" id="cd12148">
    <property type="entry name" value="fungal_TF_MHR"/>
    <property type="match status" value="1"/>
</dbReference>
<dbReference type="InterPro" id="IPR036864">
    <property type="entry name" value="Zn2-C6_fun-type_DNA-bd_sf"/>
</dbReference>
<name>A0A8H4N8E7_9PEZI</name>